<dbReference type="InterPro" id="IPR011006">
    <property type="entry name" value="CheY-like_superfamily"/>
</dbReference>
<dbReference type="GO" id="GO:0042173">
    <property type="term" value="P:regulation of sporulation resulting in formation of a cellular spore"/>
    <property type="evidence" value="ECO:0007669"/>
    <property type="project" value="InterPro"/>
</dbReference>
<sequence>MNNKIQIYVVDDSLEMIHCMKEAFAKSDVYQIVGSATNGEQCIKELHGKHIDVLLLDLIMPKKDGISVLSDLKKNKIEIEHIVCTTPFVNDLIVNAVSNYKIDYILMKPFEITELVEKLNFVIGFSKKQNMAASIAKVNLNEDEKKLMVKLELEGEITEILHEIGIPAHIKGYMYLRTAILETYLNVDFLGQITKVLYPEIAKKYATTASRVERAIRHAIEVAWNRGNIDAIDDIFGYTISASKAKPTNSEFIAMISDKLRLEHRMKNKNSMIKQYR</sequence>
<evidence type="ECO:0000313" key="17">
    <source>
        <dbReference type="Proteomes" id="UP000515856"/>
    </source>
</evidence>
<evidence type="ECO:0000256" key="13">
    <source>
        <dbReference type="PIRSR" id="PIRSR002937-1"/>
    </source>
</evidence>
<gene>
    <name evidence="16" type="primary">spo0A</name>
    <name evidence="16" type="ORF">H9Q80_17480</name>
</gene>
<evidence type="ECO:0000256" key="1">
    <source>
        <dbReference type="ARBA" id="ARBA00004496"/>
    </source>
</evidence>
<dbReference type="GO" id="GO:0005509">
    <property type="term" value="F:calcium ion binding"/>
    <property type="evidence" value="ECO:0007669"/>
    <property type="project" value="UniProtKB-UniRule"/>
</dbReference>
<evidence type="ECO:0000256" key="2">
    <source>
        <dbReference type="ARBA" id="ARBA00022490"/>
    </source>
</evidence>
<organism evidence="16 17">
    <name type="scientific">[Eubacterium] hominis</name>
    <dbReference type="NCBI Taxonomy" id="2764325"/>
    <lineage>
        <taxon>Bacteria</taxon>
        <taxon>Bacillati</taxon>
        <taxon>Bacillota</taxon>
        <taxon>Erysipelotrichia</taxon>
        <taxon>Erysipelotrichales</taxon>
        <taxon>Erysipelotrichaceae</taxon>
        <taxon>Amedibacillus</taxon>
    </lineage>
</organism>
<dbReference type="InterPro" id="IPR016032">
    <property type="entry name" value="Sig_transdc_resp-reg_C-effctor"/>
</dbReference>
<dbReference type="InterPro" id="IPR012052">
    <property type="entry name" value="Spore_0_A"/>
</dbReference>
<dbReference type="SMART" id="SM00448">
    <property type="entry name" value="REC"/>
    <property type="match status" value="1"/>
</dbReference>
<keyword evidence="2 12" id="KW-0963">Cytoplasm</keyword>
<dbReference type="PANTHER" id="PTHR44591">
    <property type="entry name" value="STRESS RESPONSE REGULATOR PROTEIN 1"/>
    <property type="match status" value="1"/>
</dbReference>
<dbReference type="Gene3D" id="3.40.50.2300">
    <property type="match status" value="1"/>
</dbReference>
<keyword evidence="8 12" id="KW-0805">Transcription regulation</keyword>
<dbReference type="Gene3D" id="1.10.10.10">
    <property type="entry name" value="Winged helix-like DNA-binding domain superfamily/Winged helix DNA-binding domain"/>
    <property type="match status" value="1"/>
</dbReference>
<feature type="binding site" evidence="13">
    <location>
        <position position="11"/>
    </location>
    <ligand>
        <name>Ca(2+)</name>
        <dbReference type="ChEBI" id="CHEBI:29108"/>
    </ligand>
</feature>
<dbReference type="RefSeq" id="WP_187426213.1">
    <property type="nucleotide sequence ID" value="NZ_CP060636.1"/>
</dbReference>
<dbReference type="Pfam" id="PF00072">
    <property type="entry name" value="Response_reg"/>
    <property type="match status" value="1"/>
</dbReference>
<dbReference type="PIRSF" id="PIRSF002937">
    <property type="entry name" value="Res_reg_Spo0A"/>
    <property type="match status" value="1"/>
</dbReference>
<dbReference type="Proteomes" id="UP000515856">
    <property type="component" value="Chromosome"/>
</dbReference>
<dbReference type="EMBL" id="CP060636">
    <property type="protein sequence ID" value="QNM12011.1"/>
    <property type="molecule type" value="Genomic_DNA"/>
</dbReference>
<keyword evidence="4 14" id="KW-0597">Phosphoprotein</keyword>
<evidence type="ECO:0000313" key="16">
    <source>
        <dbReference type="EMBL" id="QNM12011.1"/>
    </source>
</evidence>
<comment type="subcellular location">
    <subcellularLocation>
        <location evidence="1 12">Cytoplasm</location>
    </subcellularLocation>
</comment>
<dbReference type="GO" id="GO:0030435">
    <property type="term" value="P:sporulation resulting in formation of a cellular spore"/>
    <property type="evidence" value="ECO:0007669"/>
    <property type="project" value="UniProtKB-UniRule"/>
</dbReference>
<name>A0A7G9GMH9_9FIRM</name>
<comment type="cofactor">
    <cofactor evidence="12 13">
        <name>Ca(2+)</name>
        <dbReference type="ChEBI" id="CHEBI:29108"/>
    </cofactor>
    <text evidence="12 13">Binds 1 Ca(2+) ion per subunit.</text>
</comment>
<keyword evidence="17" id="KW-1185">Reference proteome</keyword>
<feature type="binding site" evidence="13">
    <location>
        <position position="12"/>
    </location>
    <ligand>
        <name>Ca(2+)</name>
        <dbReference type="ChEBI" id="CHEBI:29108"/>
    </ligand>
</feature>
<evidence type="ECO:0000259" key="15">
    <source>
        <dbReference type="PROSITE" id="PS50110"/>
    </source>
</evidence>
<evidence type="ECO:0000256" key="11">
    <source>
        <dbReference type="ARBA" id="ARBA00023163"/>
    </source>
</evidence>
<proteinExistence type="predicted"/>
<evidence type="ECO:0000256" key="6">
    <source>
        <dbReference type="ARBA" id="ARBA00022969"/>
    </source>
</evidence>
<dbReference type="PANTHER" id="PTHR44591:SF3">
    <property type="entry name" value="RESPONSE REGULATORY DOMAIN-CONTAINING PROTEIN"/>
    <property type="match status" value="1"/>
</dbReference>
<evidence type="ECO:0000256" key="8">
    <source>
        <dbReference type="ARBA" id="ARBA00023015"/>
    </source>
</evidence>
<dbReference type="InterPro" id="IPR014879">
    <property type="entry name" value="Spo0A_C"/>
</dbReference>
<dbReference type="InterPro" id="IPR036388">
    <property type="entry name" value="WH-like_DNA-bd_sf"/>
</dbReference>
<dbReference type="SUPFAM" id="SSF52172">
    <property type="entry name" value="CheY-like"/>
    <property type="match status" value="1"/>
</dbReference>
<dbReference type="InterPro" id="IPR050595">
    <property type="entry name" value="Bact_response_regulator"/>
</dbReference>
<dbReference type="NCBIfam" id="TIGR02875">
    <property type="entry name" value="spore_0_A"/>
    <property type="match status" value="1"/>
</dbReference>
<dbReference type="Pfam" id="PF08769">
    <property type="entry name" value="Spo0A_C"/>
    <property type="match status" value="1"/>
</dbReference>
<keyword evidence="11 12" id="KW-0804">Transcription</keyword>
<dbReference type="AlphaFoldDB" id="A0A7G9GMH9"/>
<dbReference type="InterPro" id="IPR001789">
    <property type="entry name" value="Sig_transdc_resp-reg_receiver"/>
</dbReference>
<keyword evidence="5 12" id="KW-0106">Calcium</keyword>
<keyword evidence="9 12" id="KW-0238">DNA-binding</keyword>
<dbReference type="SUPFAM" id="SSF46894">
    <property type="entry name" value="C-terminal effector domain of the bipartite response regulators"/>
    <property type="match status" value="1"/>
</dbReference>
<keyword evidence="3 12" id="KW-0678">Repressor</keyword>
<dbReference type="KEGG" id="ehn:H9Q80_17480"/>
<feature type="binding site" evidence="13">
    <location>
        <position position="57"/>
    </location>
    <ligand>
        <name>Ca(2+)</name>
        <dbReference type="ChEBI" id="CHEBI:29108"/>
    </ligand>
</feature>
<evidence type="ECO:0000256" key="9">
    <source>
        <dbReference type="ARBA" id="ARBA00023125"/>
    </source>
</evidence>
<evidence type="ECO:0000256" key="5">
    <source>
        <dbReference type="ARBA" id="ARBA00022837"/>
    </source>
</evidence>
<dbReference type="GO" id="GO:0005737">
    <property type="term" value="C:cytoplasm"/>
    <property type="evidence" value="ECO:0007669"/>
    <property type="project" value="UniProtKB-SubCell"/>
</dbReference>
<reference evidence="16 17" key="1">
    <citation type="submission" date="2020-08" db="EMBL/GenBank/DDBJ databases">
        <authorList>
            <person name="Liu C."/>
            <person name="Sun Q."/>
        </authorList>
    </citation>
    <scope>NUCLEOTIDE SEQUENCE [LARGE SCALE GENOMIC DNA]</scope>
    <source>
        <strain evidence="16 17">NSJ-61</strain>
    </source>
</reference>
<accession>A0A7G9GMH9</accession>
<keyword evidence="12 13" id="KW-0479">Metal-binding</keyword>
<keyword evidence="6 12" id="KW-0749">Sporulation</keyword>
<dbReference type="GO" id="GO:0003700">
    <property type="term" value="F:DNA-binding transcription factor activity"/>
    <property type="evidence" value="ECO:0007669"/>
    <property type="project" value="InterPro"/>
</dbReference>
<comment type="function">
    <text evidence="12">May play the central regulatory role in sporulation. It may be an element of the effector pathway responsible for the activation of sporulation genes in response to nutritional stress. Spo0A may act in concert with spo0H (a sigma factor) to control the expression of some genes that are critical to the sporulation process.</text>
</comment>
<dbReference type="GO" id="GO:0003677">
    <property type="term" value="F:DNA binding"/>
    <property type="evidence" value="ECO:0007669"/>
    <property type="project" value="UniProtKB-KW"/>
</dbReference>
<evidence type="ECO:0000256" key="4">
    <source>
        <dbReference type="ARBA" id="ARBA00022553"/>
    </source>
</evidence>
<keyword evidence="7 12" id="KW-0902">Two-component regulatory system</keyword>
<feature type="domain" description="Response regulatory" evidence="15">
    <location>
        <begin position="6"/>
        <end position="123"/>
    </location>
</feature>
<feature type="modified residue" description="4-aspartylphosphate" evidence="14">
    <location>
        <position position="57"/>
    </location>
</feature>
<keyword evidence="10 12" id="KW-0010">Activator</keyword>
<evidence type="ECO:0000256" key="14">
    <source>
        <dbReference type="PROSITE-ProRule" id="PRU00169"/>
    </source>
</evidence>
<dbReference type="GO" id="GO:0051606">
    <property type="term" value="P:detection of stimulus"/>
    <property type="evidence" value="ECO:0007669"/>
    <property type="project" value="UniProtKB-UniRule"/>
</dbReference>
<dbReference type="PROSITE" id="PS50110">
    <property type="entry name" value="RESPONSE_REGULATORY"/>
    <property type="match status" value="1"/>
</dbReference>
<dbReference type="GO" id="GO:0000160">
    <property type="term" value="P:phosphorelay signal transduction system"/>
    <property type="evidence" value="ECO:0007669"/>
    <property type="project" value="UniProtKB-UniRule"/>
</dbReference>
<evidence type="ECO:0000256" key="3">
    <source>
        <dbReference type="ARBA" id="ARBA00022491"/>
    </source>
</evidence>
<evidence type="ECO:0000256" key="10">
    <source>
        <dbReference type="ARBA" id="ARBA00023159"/>
    </source>
</evidence>
<evidence type="ECO:0000256" key="12">
    <source>
        <dbReference type="PIRNR" id="PIRNR002937"/>
    </source>
</evidence>
<evidence type="ECO:0000256" key="7">
    <source>
        <dbReference type="ARBA" id="ARBA00023012"/>
    </source>
</evidence>
<protein>
    <recommendedName>
        <fullName evidence="12">Stage 0 sporulation protein A homolog</fullName>
    </recommendedName>
</protein>